<organism evidence="2 3">
    <name type="scientific">Hasllibacter halocynthiae</name>
    <dbReference type="NCBI Taxonomy" id="595589"/>
    <lineage>
        <taxon>Bacteria</taxon>
        <taxon>Pseudomonadati</taxon>
        <taxon>Pseudomonadota</taxon>
        <taxon>Alphaproteobacteria</taxon>
        <taxon>Rhodobacterales</taxon>
        <taxon>Roseobacteraceae</taxon>
        <taxon>Hasllibacter</taxon>
    </lineage>
</organism>
<evidence type="ECO:0000313" key="3">
    <source>
        <dbReference type="Proteomes" id="UP000238801"/>
    </source>
</evidence>
<dbReference type="RefSeq" id="WP_106160291.1">
    <property type="nucleotide sequence ID" value="NZ_PVTT01000002.1"/>
</dbReference>
<dbReference type="Pfam" id="PF20358">
    <property type="entry name" value="DUF6653"/>
    <property type="match status" value="1"/>
</dbReference>
<proteinExistence type="predicted"/>
<accession>A0A2T0X110</accession>
<comment type="caution">
    <text evidence="2">The sequence shown here is derived from an EMBL/GenBank/DDBJ whole genome shotgun (WGS) entry which is preliminary data.</text>
</comment>
<feature type="transmembrane region" description="Helical" evidence="1">
    <location>
        <begin position="58"/>
        <end position="75"/>
    </location>
</feature>
<dbReference type="OrthoDB" id="1442233at2"/>
<reference evidence="2 3" key="1">
    <citation type="submission" date="2018-03" db="EMBL/GenBank/DDBJ databases">
        <title>Genomic Encyclopedia of Archaeal and Bacterial Type Strains, Phase II (KMG-II): from individual species to whole genera.</title>
        <authorList>
            <person name="Goeker M."/>
        </authorList>
    </citation>
    <scope>NUCLEOTIDE SEQUENCE [LARGE SCALE GENOMIC DNA]</scope>
    <source>
        <strain evidence="2 3">DSM 29318</strain>
    </source>
</reference>
<keyword evidence="1" id="KW-1133">Transmembrane helix</keyword>
<keyword evidence="1" id="KW-0472">Membrane</keyword>
<dbReference type="AlphaFoldDB" id="A0A2T0X110"/>
<evidence type="ECO:0000256" key="1">
    <source>
        <dbReference type="SAM" id="Phobius"/>
    </source>
</evidence>
<evidence type="ECO:0000313" key="2">
    <source>
        <dbReference type="EMBL" id="PRY92607.1"/>
    </source>
</evidence>
<dbReference type="EMBL" id="PVTT01000002">
    <property type="protein sequence ID" value="PRY92607.1"/>
    <property type="molecule type" value="Genomic_DNA"/>
</dbReference>
<dbReference type="InterPro" id="IPR046595">
    <property type="entry name" value="DUF6653"/>
</dbReference>
<sequence length="128" mass="14031">MLGPGPPPILDAALRGGAGAMRMDDATWRRHANPWSVWTRILTPLPLLTVVLFLRPALAWWTLLPLAVVLAWIVWNPRAFPEPKAWDGWPQRGVLGEKAMIAHAAAVPGHHRRTMTVLTGLSAVTAVI</sequence>
<keyword evidence="3" id="KW-1185">Reference proteome</keyword>
<protein>
    <submittedName>
        <fullName evidence="2">Uncharacterized protein</fullName>
    </submittedName>
</protein>
<keyword evidence="1" id="KW-0812">Transmembrane</keyword>
<dbReference type="Proteomes" id="UP000238801">
    <property type="component" value="Unassembled WGS sequence"/>
</dbReference>
<gene>
    <name evidence="2" type="ORF">BCF33_1457</name>
</gene>
<name>A0A2T0X110_9RHOB</name>